<keyword evidence="4 10" id="KW-0812">Transmembrane</keyword>
<evidence type="ECO:0000259" key="13">
    <source>
        <dbReference type="Pfam" id="PF25140"/>
    </source>
</evidence>
<evidence type="ECO:0000256" key="2">
    <source>
        <dbReference type="ARBA" id="ARBA00006931"/>
    </source>
</evidence>
<dbReference type="OrthoDB" id="348976at2759"/>
<feature type="domain" description="GPI inositol-deacylase PGAP1-like alpha/beta" evidence="12">
    <location>
        <begin position="162"/>
        <end position="415"/>
    </location>
</feature>
<feature type="transmembrane region" description="Helical" evidence="10">
    <location>
        <begin position="951"/>
        <end position="972"/>
    </location>
</feature>
<evidence type="ECO:0000256" key="1">
    <source>
        <dbReference type="ARBA" id="ARBA00004477"/>
    </source>
</evidence>
<dbReference type="Pfam" id="PF07819">
    <property type="entry name" value="PGAP1"/>
    <property type="match status" value="1"/>
</dbReference>
<evidence type="ECO:0000256" key="4">
    <source>
        <dbReference type="ARBA" id="ARBA00022692"/>
    </source>
</evidence>
<dbReference type="PANTHER" id="PTHR15495:SF7">
    <property type="entry name" value="GPI INOSITOL-DEACYLASE"/>
    <property type="match status" value="1"/>
</dbReference>
<comment type="function">
    <text evidence="10">Involved in inositol deacylation of GPI-anchored proteins which plays important roles in the quality control and ER-associated degradation of GPI-anchored proteins.</text>
</comment>
<keyword evidence="8 10" id="KW-1133">Transmembrane helix</keyword>
<dbReference type="Proteomes" id="UP000650833">
    <property type="component" value="Unassembled WGS sequence"/>
</dbReference>
<evidence type="ECO:0000256" key="8">
    <source>
        <dbReference type="ARBA" id="ARBA00022989"/>
    </source>
</evidence>
<gene>
    <name evidence="14" type="ORF">INT46_004323</name>
</gene>
<dbReference type="SUPFAM" id="SSF53474">
    <property type="entry name" value="alpha/beta-Hydrolases"/>
    <property type="match status" value="1"/>
</dbReference>
<keyword evidence="15" id="KW-1185">Reference proteome</keyword>
<evidence type="ECO:0000256" key="11">
    <source>
        <dbReference type="SAM" id="MobiDB-lite"/>
    </source>
</evidence>
<dbReference type="GO" id="GO:0050185">
    <property type="term" value="F:phosphatidylinositol deacylase activity"/>
    <property type="evidence" value="ECO:0007669"/>
    <property type="project" value="TreeGrafter"/>
</dbReference>
<evidence type="ECO:0000256" key="6">
    <source>
        <dbReference type="ARBA" id="ARBA00022824"/>
    </source>
</evidence>
<reference evidence="14" key="1">
    <citation type="submission" date="2020-12" db="EMBL/GenBank/DDBJ databases">
        <title>Metabolic potential, ecology and presence of endohyphal bacteria is reflected in genomic diversity of Mucoromycotina.</title>
        <authorList>
            <person name="Muszewska A."/>
            <person name="Okrasinska A."/>
            <person name="Steczkiewicz K."/>
            <person name="Drgas O."/>
            <person name="Orlowska M."/>
            <person name="Perlinska-Lenart U."/>
            <person name="Aleksandrzak-Piekarczyk T."/>
            <person name="Szatraj K."/>
            <person name="Zielenkiewicz U."/>
            <person name="Pilsyk S."/>
            <person name="Malc E."/>
            <person name="Mieczkowski P."/>
            <person name="Kruszewska J.S."/>
            <person name="Biernat P."/>
            <person name="Pawlowska J."/>
        </authorList>
    </citation>
    <scope>NUCLEOTIDE SEQUENCE</scope>
    <source>
        <strain evidence="14">CBS 226.32</strain>
    </source>
</reference>
<protein>
    <recommendedName>
        <fullName evidence="10">GPI inositol-deacylase</fullName>
        <ecNumber evidence="10">3.1.-.-</ecNumber>
    </recommendedName>
</protein>
<feature type="transmembrane region" description="Helical" evidence="10">
    <location>
        <begin position="1016"/>
        <end position="1035"/>
    </location>
</feature>
<feature type="region of interest" description="Disordered" evidence="11">
    <location>
        <begin position="38"/>
        <end position="74"/>
    </location>
</feature>
<dbReference type="PANTHER" id="PTHR15495">
    <property type="entry name" value="NEGATIVE REGULATOR OF VESICLE FORMATION-RELATED"/>
    <property type="match status" value="1"/>
</dbReference>
<dbReference type="Gene3D" id="3.40.50.1820">
    <property type="entry name" value="alpha/beta hydrolase"/>
    <property type="match status" value="1"/>
</dbReference>
<feature type="transmembrane region" description="Helical" evidence="10">
    <location>
        <begin position="784"/>
        <end position="808"/>
    </location>
</feature>
<comment type="similarity">
    <text evidence="2 10">Belongs to the GPI inositol-deacylase family.</text>
</comment>
<dbReference type="Pfam" id="PF25141">
    <property type="entry name" value="PGAP1_2nd"/>
    <property type="match status" value="1"/>
</dbReference>
<dbReference type="InterPro" id="IPR056824">
    <property type="entry name" value="PGAP1_TMD"/>
</dbReference>
<evidence type="ECO:0000256" key="5">
    <source>
        <dbReference type="ARBA" id="ARBA00022801"/>
    </source>
</evidence>
<evidence type="ECO:0000313" key="14">
    <source>
        <dbReference type="EMBL" id="KAG2193787.1"/>
    </source>
</evidence>
<feature type="transmembrane region" description="Helical" evidence="10">
    <location>
        <begin position="1041"/>
        <end position="1059"/>
    </location>
</feature>
<sequence>MPNKLGLFSLLYMNDTNLLDKTSNFNIKQEKVHPELRIDPTDDYSFNNQQRNNSLMTSSPGSSPSPPSSPTTMSRASLPRLYKIMTISKLLSAILIFFSLASIYIMLDSFQHHQRDVSGCQTSYMRPEYIKQINFDSEMTRFAGKYGLYLYREKGVDFSDQPTGVPVLFIHGHAGSYKQVRSLAAESAFYYYQNYVHDAEKWQQGVRNLDFFTVDFHEEFSALHGQSILEQAEYLNDAIDYILKLYPQTRKFDAETKLPDPTSVIIIGHSMGGIVARTMFTMNNYQHGTINTIITMSTPHMLPPVPFDWQISQLYDDINHFWQEGFSHPNQIDDNHKYPPPPHVSLRDISIVSMAGGTLDNTVCSDSTNIGSIVPATHGFTVFSTAVPHVWTGADHVSILTCNQLVKVVSKTLLDIVDVRRGTQTKPLEKRMQIMRHAFLSGLEDRKGDGSDVELGNLTFYNLQSNEGLFLKPGERWVIDSETIANMILLPTVANADAFSILSDSLIGYNGRFELMLCSKVNGYVSNSTRVACRSTTPIAVPIPASTQNDVYPFSGNTFSFASIEFKEMGTYSYLAVVDKGSQSGGFLVIEPFKKNTHSQVVRQSMLSIALEGVHVKTGPGLFTSIRIPSIESPILAYHLKVSRPHCRNYPTHFAPFLRQSISTMHESKFYVNLADNSQAETDVSIHGRTAFASIVSNSRDIDQNGLSFQLWMDPTCPEPLQLDLSIDWYGSAGRLGFRNGIMLATFSFITVMLVFAAQIKCYNDTGIYPHFGQGLSFCFQRSLPLVMVCVAICSIAQCVSPSIHYTFDDLWYLPSPKVSWQDIMTGNTDGFFWWIPLAGLALSVGVVSLLWLIVECAIRISAHASAFFTKQYGLATWPSRNHETRQQQFQRRAVTTFILFLLVATFIPYQFVFVVAFLVQIVTCVRALVRARALPNRSDCRRSNRYNFMLSILLLFFTLLPFNLPILLVWIRNISVHWFVPFSSDHSVLAIAPFMIYVEILTSNRKMLPRQKSRFWSIITYLIMYYIVIYAFLYGIKYTHWIYFLTNHLVVWFLFLHFQDSHYGKLSFHYLMDHIMFGSKKHS</sequence>
<proteinExistence type="inferred from homology"/>
<evidence type="ECO:0000256" key="7">
    <source>
        <dbReference type="ARBA" id="ARBA00022927"/>
    </source>
</evidence>
<dbReference type="AlphaFoldDB" id="A0A8H7QJF4"/>
<evidence type="ECO:0000259" key="12">
    <source>
        <dbReference type="Pfam" id="PF07819"/>
    </source>
</evidence>
<name>A0A8H7QJF4_9FUNG</name>
<feature type="transmembrane region" description="Helical" evidence="10">
    <location>
        <begin position="987"/>
        <end position="1004"/>
    </location>
</feature>
<evidence type="ECO:0000313" key="15">
    <source>
        <dbReference type="Proteomes" id="UP000650833"/>
    </source>
</evidence>
<comment type="subcellular location">
    <subcellularLocation>
        <location evidence="1">Endoplasmic reticulum membrane</location>
        <topology evidence="1">Multi-pass membrane protein</topology>
    </subcellularLocation>
</comment>
<dbReference type="GO" id="GO:0005789">
    <property type="term" value="C:endoplasmic reticulum membrane"/>
    <property type="evidence" value="ECO:0007669"/>
    <property type="project" value="UniProtKB-SubCell"/>
</dbReference>
<evidence type="ECO:0000256" key="10">
    <source>
        <dbReference type="RuleBase" id="RU365011"/>
    </source>
</evidence>
<keyword evidence="3 10" id="KW-0813">Transport</keyword>
<feature type="transmembrane region" description="Helical" evidence="10">
    <location>
        <begin position="832"/>
        <end position="855"/>
    </location>
</feature>
<dbReference type="InterPro" id="IPR012908">
    <property type="entry name" value="PGAP1-ab_dom-like"/>
</dbReference>
<organism evidence="14 15">
    <name type="scientific">Mucor plumbeus</name>
    <dbReference type="NCBI Taxonomy" id="97098"/>
    <lineage>
        <taxon>Eukaryota</taxon>
        <taxon>Fungi</taxon>
        <taxon>Fungi incertae sedis</taxon>
        <taxon>Mucoromycota</taxon>
        <taxon>Mucoromycotina</taxon>
        <taxon>Mucoromycetes</taxon>
        <taxon>Mucorales</taxon>
        <taxon>Mucorineae</taxon>
        <taxon>Mucoraceae</taxon>
        <taxon>Mucor</taxon>
    </lineage>
</organism>
<dbReference type="GO" id="GO:0006505">
    <property type="term" value="P:GPI anchor metabolic process"/>
    <property type="evidence" value="ECO:0007669"/>
    <property type="project" value="TreeGrafter"/>
</dbReference>
<keyword evidence="6 10" id="KW-0256">Endoplasmic reticulum</keyword>
<dbReference type="InterPro" id="IPR039529">
    <property type="entry name" value="PGAP1/BST1"/>
</dbReference>
<dbReference type="InterPro" id="IPR029058">
    <property type="entry name" value="AB_hydrolase_fold"/>
</dbReference>
<keyword evidence="7 10" id="KW-0653">Protein transport</keyword>
<accession>A0A8H7QJF4</accession>
<dbReference type="EMBL" id="JAEPRC010000629">
    <property type="protein sequence ID" value="KAG2193787.1"/>
    <property type="molecule type" value="Genomic_DNA"/>
</dbReference>
<keyword evidence="9 10" id="KW-0472">Membrane</keyword>
<feature type="transmembrane region" description="Helical" evidence="10">
    <location>
        <begin position="90"/>
        <end position="107"/>
    </location>
</feature>
<dbReference type="GO" id="GO:0015031">
    <property type="term" value="P:protein transport"/>
    <property type="evidence" value="ECO:0007669"/>
    <property type="project" value="UniProtKB-KW"/>
</dbReference>
<keyword evidence="5 10" id="KW-0378">Hydrolase</keyword>
<feature type="compositionally biased region" description="Polar residues" evidence="11">
    <location>
        <begin position="44"/>
        <end position="53"/>
    </location>
</feature>
<dbReference type="GO" id="GO:0006888">
    <property type="term" value="P:endoplasmic reticulum to Golgi vesicle-mediated transport"/>
    <property type="evidence" value="ECO:0007669"/>
    <property type="project" value="TreeGrafter"/>
</dbReference>
<dbReference type="EC" id="3.1.-.-" evidence="10"/>
<comment type="caution">
    <text evidence="14">The sequence shown here is derived from an EMBL/GenBank/DDBJ whole genome shotgun (WGS) entry which is preliminary data.</text>
</comment>
<evidence type="ECO:0000256" key="3">
    <source>
        <dbReference type="ARBA" id="ARBA00022448"/>
    </source>
</evidence>
<evidence type="ECO:0000256" key="9">
    <source>
        <dbReference type="ARBA" id="ARBA00023136"/>
    </source>
</evidence>
<dbReference type="Pfam" id="PF25140">
    <property type="entry name" value="PGAP1_TMD"/>
    <property type="match status" value="1"/>
</dbReference>
<feature type="domain" description="GPI inositol-deacylase transmembrane" evidence="13">
    <location>
        <begin position="743"/>
        <end position="1059"/>
    </location>
</feature>
<feature type="transmembrane region" description="Helical" evidence="10">
    <location>
        <begin position="742"/>
        <end position="763"/>
    </location>
</feature>